<organism evidence="7 8">
    <name type="scientific">Triparma verrucosa</name>
    <dbReference type="NCBI Taxonomy" id="1606542"/>
    <lineage>
        <taxon>Eukaryota</taxon>
        <taxon>Sar</taxon>
        <taxon>Stramenopiles</taxon>
        <taxon>Ochrophyta</taxon>
        <taxon>Bolidophyceae</taxon>
        <taxon>Parmales</taxon>
        <taxon>Triparmaceae</taxon>
        <taxon>Triparma</taxon>
    </lineage>
</organism>
<evidence type="ECO:0000259" key="6">
    <source>
        <dbReference type="Pfam" id="PF06664"/>
    </source>
</evidence>
<keyword evidence="8" id="KW-1185">Reference proteome</keyword>
<evidence type="ECO:0000256" key="3">
    <source>
        <dbReference type="ARBA" id="ARBA00022989"/>
    </source>
</evidence>
<feature type="transmembrane region" description="Helical" evidence="5">
    <location>
        <begin position="27"/>
        <end position="46"/>
    </location>
</feature>
<dbReference type="PANTHER" id="PTHR31918">
    <property type="entry name" value="TRANSMEMBRANE PROTEIN 181"/>
    <property type="match status" value="1"/>
</dbReference>
<feature type="transmembrane region" description="Helical" evidence="5">
    <location>
        <begin position="217"/>
        <end position="241"/>
    </location>
</feature>
<feature type="transmembrane region" description="Helical" evidence="5">
    <location>
        <begin position="458"/>
        <end position="477"/>
    </location>
</feature>
<keyword evidence="3 5" id="KW-1133">Transmembrane helix</keyword>
<dbReference type="Proteomes" id="UP001165160">
    <property type="component" value="Unassembled WGS sequence"/>
</dbReference>
<feature type="domain" description="Wntless-like transmembrane" evidence="6">
    <location>
        <begin position="214"/>
        <end position="473"/>
    </location>
</feature>
<dbReference type="InterPro" id="IPR040416">
    <property type="entry name" value="TMEM181"/>
</dbReference>
<evidence type="ECO:0000256" key="5">
    <source>
        <dbReference type="SAM" id="Phobius"/>
    </source>
</evidence>
<dbReference type="PANTHER" id="PTHR31918:SF1">
    <property type="entry name" value="TRANSMEMBRANE PROTEIN 181"/>
    <property type="match status" value="1"/>
</dbReference>
<proteinExistence type="predicted"/>
<feature type="transmembrane region" description="Helical" evidence="5">
    <location>
        <begin position="389"/>
        <end position="412"/>
    </location>
</feature>
<evidence type="ECO:0000256" key="4">
    <source>
        <dbReference type="ARBA" id="ARBA00023136"/>
    </source>
</evidence>
<reference evidence="8" key="1">
    <citation type="journal article" date="2023" name="Commun. Biol.">
        <title>Genome analysis of Parmales, the sister group of diatoms, reveals the evolutionary specialization of diatoms from phago-mixotrophs to photoautotrophs.</title>
        <authorList>
            <person name="Ban H."/>
            <person name="Sato S."/>
            <person name="Yoshikawa S."/>
            <person name="Yamada K."/>
            <person name="Nakamura Y."/>
            <person name="Ichinomiya M."/>
            <person name="Sato N."/>
            <person name="Blanc-Mathieu R."/>
            <person name="Endo H."/>
            <person name="Kuwata A."/>
            <person name="Ogata H."/>
        </authorList>
    </citation>
    <scope>NUCLEOTIDE SEQUENCE [LARGE SCALE GENOMIC DNA]</scope>
    <source>
        <strain evidence="8">NIES 3699</strain>
    </source>
</reference>
<accession>A0A9W7C6T9</accession>
<dbReference type="Pfam" id="PF06664">
    <property type="entry name" value="WLS-like_TM"/>
    <property type="match status" value="1"/>
</dbReference>
<dbReference type="GO" id="GO:0016020">
    <property type="term" value="C:membrane"/>
    <property type="evidence" value="ECO:0007669"/>
    <property type="project" value="UniProtKB-SubCell"/>
</dbReference>
<comment type="caution">
    <text evidence="7">The sequence shown here is derived from an EMBL/GenBank/DDBJ whole genome shotgun (WGS) entry which is preliminary data.</text>
</comment>
<feature type="transmembrane region" description="Helical" evidence="5">
    <location>
        <begin position="424"/>
        <end position="452"/>
    </location>
</feature>
<sequence>MDLNGAFEGSGPPSKTRIDVFNSKRSLTALFIAYILAFALLCGLGSTGPEVFNRVAAKSKDGDSSAKYWTLLNPGCEVGDCKFSYDIPIIHMIPEMQLIYMKVQVQRPTGTAALSAGVLTTTSVIGCDREHCGPGGLNFDGEQVRDESDSTSVEWDAEETWSKNFSLFTTDPDPITYNQYNVSVVLTDTSGKAAYYSEGGDPKLAAKADMVFVNPDFTWWVMGWKIVFLVGTVIVMFSPITKFNGAFAGFFVQQSNVKLKDWSLIQTWIGALLVLLLFFNDPFFPLQFGDGVSPGVKQFLVMQSIVFVALFVSMMLCFMLVSTGTIIRSNKDQFMGESAASHKLRSNTIIAKVGLCSLIFAFLFFYYVIARMYNTGSPQYNDFSEEQAYMSFEIILILCMVVFSLWYIVSVCRCIMNVQMIERGYLALLVITVILAILMVVGVSIGALFVLPQTSFKWMFFYGSCNVTVWVLGWAFAHAAEEDDAESSWAMDSVGKEGAGYSSLLGGEEPLGGGAEGLLSADI</sequence>
<dbReference type="InterPro" id="IPR047843">
    <property type="entry name" value="WLS-like_TM"/>
</dbReference>
<gene>
    <name evidence="7" type="ORF">TrVE_jg10274</name>
</gene>
<evidence type="ECO:0000256" key="2">
    <source>
        <dbReference type="ARBA" id="ARBA00022692"/>
    </source>
</evidence>
<feature type="transmembrane region" description="Helical" evidence="5">
    <location>
        <begin position="299"/>
        <end position="327"/>
    </location>
</feature>
<name>A0A9W7C6T9_9STRA</name>
<keyword evidence="2 5" id="KW-0812">Transmembrane</keyword>
<feature type="transmembrane region" description="Helical" evidence="5">
    <location>
        <begin position="348"/>
        <end position="369"/>
    </location>
</feature>
<keyword evidence="4 5" id="KW-0472">Membrane</keyword>
<protein>
    <recommendedName>
        <fullName evidence="6">Wntless-like transmembrane domain-containing protein</fullName>
    </recommendedName>
</protein>
<dbReference type="AlphaFoldDB" id="A0A9W7C6T9"/>
<evidence type="ECO:0000256" key="1">
    <source>
        <dbReference type="ARBA" id="ARBA00004141"/>
    </source>
</evidence>
<feature type="transmembrane region" description="Helical" evidence="5">
    <location>
        <begin position="262"/>
        <end position="279"/>
    </location>
</feature>
<comment type="subcellular location">
    <subcellularLocation>
        <location evidence="1">Membrane</location>
        <topology evidence="1">Multi-pass membrane protein</topology>
    </subcellularLocation>
</comment>
<dbReference type="EMBL" id="BRXX01000231">
    <property type="protein sequence ID" value="GMH99233.1"/>
    <property type="molecule type" value="Genomic_DNA"/>
</dbReference>
<evidence type="ECO:0000313" key="7">
    <source>
        <dbReference type="EMBL" id="GMH99233.1"/>
    </source>
</evidence>
<evidence type="ECO:0000313" key="8">
    <source>
        <dbReference type="Proteomes" id="UP001165160"/>
    </source>
</evidence>
<dbReference type="GO" id="GO:0015643">
    <property type="term" value="F:toxic substance binding"/>
    <property type="evidence" value="ECO:0007669"/>
    <property type="project" value="InterPro"/>
</dbReference>